<proteinExistence type="inferred from homology"/>
<dbReference type="GO" id="GO:0016491">
    <property type="term" value="F:oxidoreductase activity"/>
    <property type="evidence" value="ECO:0007669"/>
    <property type="project" value="UniProtKB-KW"/>
</dbReference>
<reference evidence="3" key="1">
    <citation type="submission" date="2020-05" db="EMBL/GenBank/DDBJ databases">
        <title>Mycena genomes resolve the evolution of fungal bioluminescence.</title>
        <authorList>
            <person name="Tsai I.J."/>
        </authorList>
    </citation>
    <scope>NUCLEOTIDE SEQUENCE</scope>
    <source>
        <strain evidence="3">171206Taipei</strain>
    </source>
</reference>
<evidence type="ECO:0000313" key="4">
    <source>
        <dbReference type="Proteomes" id="UP000636479"/>
    </source>
</evidence>
<evidence type="ECO:0000256" key="2">
    <source>
        <dbReference type="ARBA" id="ARBA00023002"/>
    </source>
</evidence>
<keyword evidence="4" id="KW-1185">Reference proteome</keyword>
<dbReference type="RefSeq" id="XP_037218894.1">
    <property type="nucleotide sequence ID" value="XM_037365652.1"/>
</dbReference>
<dbReference type="PANTHER" id="PTHR24320:SF148">
    <property type="entry name" value="NAD(P)-BINDING ROSSMANN-FOLD SUPERFAMILY PROTEIN"/>
    <property type="match status" value="1"/>
</dbReference>
<sequence length="324" mass="34421">MSYPELGFKTTAEEAADAFANEIKGKNVLITGTSVNGIGFEAARAIAKHANLVVITGYNEERLKLSEEAIKKDIPSANVRKLILDLNSLAAVRKAAAEVNAYSEPLHVLVNNAAAPLGPFATTADGLETQIGVGHVAAFLFTKLVTPKLLASATADYTPRVVFIGSQAHMFGPGVVLDVIKPGLEGVPFPPHVSYFSVKSANILTASELSRRAKGKLHAFSIHPGIIVTNFGTKSPAIPVMHAMGLVDEKGVPNTKDFEWKSIPQGAATTVTAAFDPRIAGQSGGYLNDNKVMTEMVAEHTASPDNAAKLWEVTETVIGEKYEF</sequence>
<dbReference type="OrthoDB" id="191139at2759"/>
<organism evidence="3 4">
    <name type="scientific">Mycena indigotica</name>
    <dbReference type="NCBI Taxonomy" id="2126181"/>
    <lineage>
        <taxon>Eukaryota</taxon>
        <taxon>Fungi</taxon>
        <taxon>Dikarya</taxon>
        <taxon>Basidiomycota</taxon>
        <taxon>Agaricomycotina</taxon>
        <taxon>Agaricomycetes</taxon>
        <taxon>Agaricomycetidae</taxon>
        <taxon>Agaricales</taxon>
        <taxon>Marasmiineae</taxon>
        <taxon>Mycenaceae</taxon>
        <taxon>Mycena</taxon>
    </lineage>
</organism>
<dbReference type="AlphaFoldDB" id="A0A8H6W1H0"/>
<dbReference type="EMBL" id="JACAZF010000007">
    <property type="protein sequence ID" value="KAF7299506.1"/>
    <property type="molecule type" value="Genomic_DNA"/>
</dbReference>
<keyword evidence="2" id="KW-0560">Oxidoreductase</keyword>
<evidence type="ECO:0000256" key="1">
    <source>
        <dbReference type="ARBA" id="ARBA00006484"/>
    </source>
</evidence>
<dbReference type="InterPro" id="IPR002347">
    <property type="entry name" value="SDR_fam"/>
</dbReference>
<evidence type="ECO:0000313" key="3">
    <source>
        <dbReference type="EMBL" id="KAF7299506.1"/>
    </source>
</evidence>
<name>A0A8H6W1H0_9AGAR</name>
<gene>
    <name evidence="3" type="ORF">MIND_00900800</name>
</gene>
<dbReference type="Pfam" id="PF00106">
    <property type="entry name" value="adh_short"/>
    <property type="match status" value="1"/>
</dbReference>
<comment type="similarity">
    <text evidence="1">Belongs to the short-chain dehydrogenases/reductases (SDR) family.</text>
</comment>
<dbReference type="Proteomes" id="UP000636479">
    <property type="component" value="Unassembled WGS sequence"/>
</dbReference>
<dbReference type="Gene3D" id="3.40.50.720">
    <property type="entry name" value="NAD(P)-binding Rossmann-like Domain"/>
    <property type="match status" value="1"/>
</dbReference>
<dbReference type="PANTHER" id="PTHR24320">
    <property type="entry name" value="RETINOL DEHYDROGENASE"/>
    <property type="match status" value="1"/>
</dbReference>
<accession>A0A8H6W1H0</accession>
<protein>
    <submittedName>
        <fullName evidence="3">Short-chain dehydrogenase/reductase family protein</fullName>
    </submittedName>
</protein>
<comment type="caution">
    <text evidence="3">The sequence shown here is derived from an EMBL/GenBank/DDBJ whole genome shotgun (WGS) entry which is preliminary data.</text>
</comment>
<dbReference type="SUPFAM" id="SSF51735">
    <property type="entry name" value="NAD(P)-binding Rossmann-fold domains"/>
    <property type="match status" value="1"/>
</dbReference>
<dbReference type="InterPro" id="IPR036291">
    <property type="entry name" value="NAD(P)-bd_dom_sf"/>
</dbReference>
<dbReference type="GeneID" id="59348168"/>